<reference evidence="1" key="1">
    <citation type="submission" date="2020-07" db="EMBL/GenBank/DDBJ databases">
        <authorList>
            <person name="Lin J."/>
        </authorList>
    </citation>
    <scope>NUCLEOTIDE SEQUENCE</scope>
</reference>
<protein>
    <submittedName>
        <fullName evidence="1">Uncharacterized protein</fullName>
    </submittedName>
</protein>
<sequence length="188" mass="20998">MGPTFVHVDPGFFGPCYPRRFDPLLSPSRFYLCYPAASTLFEPSPHRSLLLRWFDSVVLKGSAETPFLMFEVNCHRDVGFQRYAYFLSFLEAYNEALCSASLVYRPDASYNISFLSRGDVTESSTAVKRNHGKPPFDSCAKMPLPFTSSTATADVNPTIASRPLIRSGADPLNEFGAHLERSQYITSS</sequence>
<proteinExistence type="predicted"/>
<organism evidence="1">
    <name type="scientific">Ananas comosus var. bracteatus</name>
    <name type="common">red pineapple</name>
    <dbReference type="NCBI Taxonomy" id="296719"/>
    <lineage>
        <taxon>Eukaryota</taxon>
        <taxon>Viridiplantae</taxon>
        <taxon>Streptophyta</taxon>
        <taxon>Embryophyta</taxon>
        <taxon>Tracheophyta</taxon>
        <taxon>Spermatophyta</taxon>
        <taxon>Magnoliopsida</taxon>
        <taxon>Liliopsida</taxon>
        <taxon>Poales</taxon>
        <taxon>Bromeliaceae</taxon>
        <taxon>Bromelioideae</taxon>
        <taxon>Ananas</taxon>
    </lineage>
</organism>
<name>A0A6V7PSG7_ANACO</name>
<gene>
    <name evidence="1" type="ORF">CB5_LOCUS16859</name>
</gene>
<evidence type="ECO:0000313" key="1">
    <source>
        <dbReference type="EMBL" id="CAD1833648.1"/>
    </source>
</evidence>
<dbReference type="EMBL" id="LR862151">
    <property type="protein sequence ID" value="CAD1833648.1"/>
    <property type="molecule type" value="Genomic_DNA"/>
</dbReference>
<dbReference type="AlphaFoldDB" id="A0A6V7PSG7"/>
<accession>A0A6V7PSG7</accession>